<evidence type="ECO:0000256" key="4">
    <source>
        <dbReference type="ARBA" id="ARBA00021948"/>
    </source>
</evidence>
<dbReference type="Proteomes" id="UP000789423">
    <property type="component" value="Unassembled WGS sequence"/>
</dbReference>
<gene>
    <name evidence="8" type="primary">comB</name>
    <name evidence="8" type="ORF">BACCIP111899_03312</name>
</gene>
<dbReference type="InterPro" id="IPR036702">
    <property type="entry name" value="ComB-like_sf"/>
</dbReference>
<keyword evidence="5 8" id="KW-0378">Hydrolase</keyword>
<keyword evidence="6" id="KW-0460">Magnesium</keyword>
<dbReference type="EMBL" id="CAKJTI010000021">
    <property type="protein sequence ID" value="CAG9614085.1"/>
    <property type="molecule type" value="Genomic_DNA"/>
</dbReference>
<dbReference type="InterPro" id="IPR005238">
    <property type="entry name" value="ComB-like"/>
</dbReference>
<evidence type="ECO:0000256" key="3">
    <source>
        <dbReference type="ARBA" id="ARBA00012953"/>
    </source>
</evidence>
<dbReference type="EC" id="3.1.3.71" evidence="3"/>
<proteinExistence type="inferred from homology"/>
<dbReference type="PANTHER" id="PTHR37311">
    <property type="entry name" value="2-PHOSPHOSULFOLACTATE PHOSPHATASE-RELATED"/>
    <property type="match status" value="1"/>
</dbReference>
<organism evidence="8 9">
    <name type="scientific">Bacillus rhizoplanae</name>
    <dbReference type="NCBI Taxonomy" id="2880966"/>
    <lineage>
        <taxon>Bacteria</taxon>
        <taxon>Bacillati</taxon>
        <taxon>Bacillota</taxon>
        <taxon>Bacilli</taxon>
        <taxon>Bacillales</taxon>
        <taxon>Bacillaceae</taxon>
        <taxon>Bacillus</taxon>
    </lineage>
</organism>
<evidence type="ECO:0000256" key="7">
    <source>
        <dbReference type="ARBA" id="ARBA00033711"/>
    </source>
</evidence>
<accession>A0ABM8YEA9</accession>
<evidence type="ECO:0000313" key="9">
    <source>
        <dbReference type="Proteomes" id="UP000789423"/>
    </source>
</evidence>
<comment type="similarity">
    <text evidence="2">Belongs to the ComB family.</text>
</comment>
<sequence>MSVFDQSSFQCRIEWGRRGAREAAKRGDITIIVDVLSFSSTVVTALHVGAEIFPYPLPLNEKAKAYAQQLGAELMLSRAEAAKMGKHSLSPVTFNDVDQGSRFVLCSLNGASCTWIASKVPALFIGCLLNASAVAEAANLLQKQTGANITVVPCGEHWEDPQEDENELRPAIEDYLGAGAIIEKLQGSKSGEAQLCRGAFQYAKSNLNEFIWDCGSGRELRERGFAEDVTHSASLNLLQVVPFLQNDRFVNFIPLSLGSKPPTSRF</sequence>
<comment type="catalytic activity">
    <reaction evidence="7">
        <text>(2R)-O-phospho-3-sulfolactate + H2O = (2R)-3-sulfolactate + phosphate</text>
        <dbReference type="Rhea" id="RHEA:23416"/>
        <dbReference type="ChEBI" id="CHEBI:15377"/>
        <dbReference type="ChEBI" id="CHEBI:15597"/>
        <dbReference type="ChEBI" id="CHEBI:43474"/>
        <dbReference type="ChEBI" id="CHEBI:58738"/>
        <dbReference type="EC" id="3.1.3.71"/>
    </reaction>
</comment>
<dbReference type="RefSeq" id="WP_230576091.1">
    <property type="nucleotide sequence ID" value="NZ_CAKJTI010000021.1"/>
</dbReference>
<name>A0ABM8YEA9_9BACI</name>
<comment type="caution">
    <text evidence="8">The sequence shown here is derived from an EMBL/GenBank/DDBJ whole genome shotgun (WGS) entry which is preliminary data.</text>
</comment>
<evidence type="ECO:0000256" key="2">
    <source>
        <dbReference type="ARBA" id="ARBA00009997"/>
    </source>
</evidence>
<evidence type="ECO:0000256" key="6">
    <source>
        <dbReference type="ARBA" id="ARBA00022842"/>
    </source>
</evidence>
<evidence type="ECO:0000256" key="1">
    <source>
        <dbReference type="ARBA" id="ARBA00001946"/>
    </source>
</evidence>
<dbReference type="GO" id="GO:0050532">
    <property type="term" value="F:2-phosphosulfolactate phosphatase activity"/>
    <property type="evidence" value="ECO:0007669"/>
    <property type="project" value="UniProtKB-EC"/>
</dbReference>
<evidence type="ECO:0000313" key="8">
    <source>
        <dbReference type="EMBL" id="CAG9614085.1"/>
    </source>
</evidence>
<protein>
    <recommendedName>
        <fullName evidence="4">Probable 2-phosphosulfolactate phosphatase</fullName>
        <ecNumber evidence="3">3.1.3.71</ecNumber>
    </recommendedName>
</protein>
<dbReference type="Gene3D" id="3.90.1560.10">
    <property type="entry name" value="ComB-like"/>
    <property type="match status" value="1"/>
</dbReference>
<evidence type="ECO:0000256" key="5">
    <source>
        <dbReference type="ARBA" id="ARBA00022801"/>
    </source>
</evidence>
<comment type="cofactor">
    <cofactor evidence="1">
        <name>Mg(2+)</name>
        <dbReference type="ChEBI" id="CHEBI:18420"/>
    </cofactor>
</comment>
<dbReference type="PANTHER" id="PTHR37311:SF1">
    <property type="entry name" value="2-PHOSPHOSULFOLACTATE PHOSPHATASE-RELATED"/>
    <property type="match status" value="1"/>
</dbReference>
<keyword evidence="9" id="KW-1185">Reference proteome</keyword>
<reference evidence="8 9" key="1">
    <citation type="submission" date="2021-10" db="EMBL/GenBank/DDBJ databases">
        <authorList>
            <person name="Criscuolo A."/>
        </authorList>
    </citation>
    <scope>NUCLEOTIDE SEQUENCE [LARGE SCALE GENOMIC DNA]</scope>
    <source>
        <strain evidence="9">CIP 111899</strain>
    </source>
</reference>
<dbReference type="SUPFAM" id="SSF142823">
    <property type="entry name" value="ComB-like"/>
    <property type="match status" value="1"/>
</dbReference>
<dbReference type="Pfam" id="PF04029">
    <property type="entry name" value="2-ph_phosp"/>
    <property type="match status" value="1"/>
</dbReference>